<dbReference type="GO" id="GO:0009228">
    <property type="term" value="P:thiamine biosynthetic process"/>
    <property type="evidence" value="ECO:0007669"/>
    <property type="project" value="UniProtKB-KW"/>
</dbReference>
<dbReference type="EC" id="1.4.3.19" evidence="5"/>
<dbReference type="PANTHER" id="PTHR13847:SF289">
    <property type="entry name" value="GLYCINE OXIDASE"/>
    <property type="match status" value="1"/>
</dbReference>
<evidence type="ECO:0000256" key="3">
    <source>
        <dbReference type="ARBA" id="ARBA00023002"/>
    </source>
</evidence>
<evidence type="ECO:0000256" key="2">
    <source>
        <dbReference type="ARBA" id="ARBA00022977"/>
    </source>
</evidence>
<dbReference type="AlphaFoldDB" id="A0A3L8PM60"/>
<evidence type="ECO:0000313" key="8">
    <source>
        <dbReference type="Proteomes" id="UP000282515"/>
    </source>
</evidence>
<keyword evidence="8" id="KW-1185">Reference proteome</keyword>
<comment type="catalytic activity">
    <reaction evidence="4">
        <text>glycine + O2 + H2O = glyoxylate + H2O2 + NH4(+)</text>
        <dbReference type="Rhea" id="RHEA:11532"/>
        <dbReference type="ChEBI" id="CHEBI:15377"/>
        <dbReference type="ChEBI" id="CHEBI:15379"/>
        <dbReference type="ChEBI" id="CHEBI:16240"/>
        <dbReference type="ChEBI" id="CHEBI:28938"/>
        <dbReference type="ChEBI" id="CHEBI:36655"/>
        <dbReference type="ChEBI" id="CHEBI:57305"/>
        <dbReference type="EC" id="1.4.3.19"/>
    </reaction>
</comment>
<evidence type="ECO:0000256" key="5">
    <source>
        <dbReference type="ARBA" id="ARBA00050018"/>
    </source>
</evidence>
<dbReference type="NCBIfam" id="TIGR02352">
    <property type="entry name" value="thiamin_ThiO"/>
    <property type="match status" value="1"/>
</dbReference>
<dbReference type="Proteomes" id="UP000282515">
    <property type="component" value="Unassembled WGS sequence"/>
</dbReference>
<dbReference type="GO" id="GO:0043799">
    <property type="term" value="F:glycine oxidase activity"/>
    <property type="evidence" value="ECO:0007669"/>
    <property type="project" value="UniProtKB-EC"/>
</dbReference>
<dbReference type="SUPFAM" id="SSF51905">
    <property type="entry name" value="FAD/NAD(P)-binding domain"/>
    <property type="match status" value="1"/>
</dbReference>
<dbReference type="Pfam" id="PF01266">
    <property type="entry name" value="DAO"/>
    <property type="match status" value="1"/>
</dbReference>
<dbReference type="InterPro" id="IPR036188">
    <property type="entry name" value="FAD/NAD-bd_sf"/>
</dbReference>
<evidence type="ECO:0000256" key="4">
    <source>
        <dbReference type="ARBA" id="ARBA00049872"/>
    </source>
</evidence>
<evidence type="ECO:0000256" key="1">
    <source>
        <dbReference type="ARBA" id="ARBA00004948"/>
    </source>
</evidence>
<organism evidence="7 8">
    <name type="scientific">Aeromicrobium phragmitis</name>
    <dbReference type="NCBI Taxonomy" id="2478914"/>
    <lineage>
        <taxon>Bacteria</taxon>
        <taxon>Bacillati</taxon>
        <taxon>Actinomycetota</taxon>
        <taxon>Actinomycetes</taxon>
        <taxon>Propionibacteriales</taxon>
        <taxon>Nocardioidaceae</taxon>
        <taxon>Aeromicrobium</taxon>
    </lineage>
</organism>
<name>A0A3L8PM60_9ACTN</name>
<evidence type="ECO:0000313" key="7">
    <source>
        <dbReference type="EMBL" id="RLV55833.1"/>
    </source>
</evidence>
<sequence>MASAIVVGAGIIGLTTAWRLVERGWDVTVFDPAPVSGASHVAAGMLAPASEVVWGQPSLYPLMVESARRYPALIDRLSAGRPQEVGYLPSETLVVAADHADRTALDELTSLQTSLGLKAYRITSLDARRLEPGLGPAVVGGVHLPDDHQIDPRALCAVLLDRLGHRVVRQEVTGFVERGGVTHGVVLAGGEEKHSDQTVVCTGLGVLPGLEGLPLRPVFGDILRLAPATGAPPLLGRTVRGLVHGRAVYLVPRADGGLVLGATVREDDDPLPSTEGVHRLLDDARRIVPGVLDTRILEVSARARPGTPDDVPIVGRLDPGRVISTGYFRHGILLAPLGSDITADLVESREVDDEVLAALDPHRFDRPHSTPGAP</sequence>
<feature type="domain" description="FAD dependent oxidoreductase" evidence="6">
    <location>
        <begin position="4"/>
        <end position="345"/>
    </location>
</feature>
<dbReference type="InterPro" id="IPR006076">
    <property type="entry name" value="FAD-dep_OxRdtase"/>
</dbReference>
<reference evidence="7 8" key="1">
    <citation type="submission" date="2018-10" db="EMBL/GenBank/DDBJ databases">
        <title>Aeromicrobium sp. 9W16Y-2 whole genome shotgun sequence.</title>
        <authorList>
            <person name="Li F."/>
        </authorList>
    </citation>
    <scope>NUCLEOTIDE SEQUENCE [LARGE SCALE GENOMIC DNA]</scope>
    <source>
        <strain evidence="7 8">9W16Y-2</strain>
    </source>
</reference>
<evidence type="ECO:0000259" key="6">
    <source>
        <dbReference type="Pfam" id="PF01266"/>
    </source>
</evidence>
<comment type="caution">
    <text evidence="7">The sequence shown here is derived from an EMBL/GenBank/DDBJ whole genome shotgun (WGS) entry which is preliminary data.</text>
</comment>
<comment type="pathway">
    <text evidence="1">Cofactor biosynthesis; thiamine diphosphate biosynthesis.</text>
</comment>
<dbReference type="Gene3D" id="3.30.9.10">
    <property type="entry name" value="D-Amino Acid Oxidase, subunit A, domain 2"/>
    <property type="match status" value="1"/>
</dbReference>
<dbReference type="GO" id="GO:0050660">
    <property type="term" value="F:flavin adenine dinucleotide binding"/>
    <property type="evidence" value="ECO:0007669"/>
    <property type="project" value="InterPro"/>
</dbReference>
<dbReference type="GO" id="GO:0009229">
    <property type="term" value="P:thiamine diphosphate biosynthetic process"/>
    <property type="evidence" value="ECO:0007669"/>
    <property type="project" value="UniProtKB-UniPathway"/>
</dbReference>
<dbReference type="PANTHER" id="PTHR13847">
    <property type="entry name" value="SARCOSINE DEHYDROGENASE-RELATED"/>
    <property type="match status" value="1"/>
</dbReference>
<dbReference type="UniPathway" id="UPA00060"/>
<proteinExistence type="predicted"/>
<dbReference type="OrthoDB" id="9806257at2"/>
<dbReference type="SUPFAM" id="SSF54373">
    <property type="entry name" value="FAD-linked reductases, C-terminal domain"/>
    <property type="match status" value="1"/>
</dbReference>
<gene>
    <name evidence="7" type="primary">thiO</name>
    <name evidence="7" type="ORF">D9V41_09955</name>
</gene>
<keyword evidence="2" id="KW-0784">Thiamine biosynthesis</keyword>
<dbReference type="GO" id="GO:0005737">
    <property type="term" value="C:cytoplasm"/>
    <property type="evidence" value="ECO:0007669"/>
    <property type="project" value="TreeGrafter"/>
</dbReference>
<dbReference type="RefSeq" id="WP_121794470.1">
    <property type="nucleotide sequence ID" value="NZ_RDBF01000006.1"/>
</dbReference>
<dbReference type="Gene3D" id="3.50.50.60">
    <property type="entry name" value="FAD/NAD(P)-binding domain"/>
    <property type="match status" value="1"/>
</dbReference>
<dbReference type="EMBL" id="RDBF01000006">
    <property type="protein sequence ID" value="RLV55833.1"/>
    <property type="molecule type" value="Genomic_DNA"/>
</dbReference>
<keyword evidence="3 7" id="KW-0560">Oxidoreductase</keyword>
<protein>
    <recommendedName>
        <fullName evidence="5">glycine oxidase</fullName>
        <ecNumber evidence="5">1.4.3.19</ecNumber>
    </recommendedName>
</protein>
<dbReference type="InterPro" id="IPR012727">
    <property type="entry name" value="Gly_oxidase_ThiO"/>
</dbReference>
<accession>A0A3L8PM60</accession>